<proteinExistence type="predicted"/>
<dbReference type="InterPro" id="IPR001870">
    <property type="entry name" value="B30.2/SPRY"/>
</dbReference>
<dbReference type="Pfam" id="PF00622">
    <property type="entry name" value="SPRY"/>
    <property type="match status" value="1"/>
</dbReference>
<dbReference type="InterPro" id="IPR043136">
    <property type="entry name" value="B30.2/SPRY_sf"/>
</dbReference>
<feature type="domain" description="B30.2/SPRY" evidence="2">
    <location>
        <begin position="1"/>
        <end position="161"/>
    </location>
</feature>
<evidence type="ECO:0000256" key="1">
    <source>
        <dbReference type="SAM" id="MobiDB-lite"/>
    </source>
</evidence>
<dbReference type="PROSITE" id="PS50188">
    <property type="entry name" value="B302_SPRY"/>
    <property type="match status" value="1"/>
</dbReference>
<accession>A0A4Z2JB11</accession>
<dbReference type="SUPFAM" id="SSF49899">
    <property type="entry name" value="Concanavalin A-like lectins/glucanases"/>
    <property type="match status" value="1"/>
</dbReference>
<dbReference type="InterPro" id="IPR003879">
    <property type="entry name" value="Butyrophylin_SPRY"/>
</dbReference>
<dbReference type="EMBL" id="SRLO01000011">
    <property type="protein sequence ID" value="TNN87197.1"/>
    <property type="molecule type" value="Genomic_DNA"/>
</dbReference>
<dbReference type="OrthoDB" id="6105938at2759"/>
<dbReference type="PRINTS" id="PR01407">
    <property type="entry name" value="BUTYPHLNCDUF"/>
</dbReference>
<reference evidence="3 4" key="1">
    <citation type="submission" date="2019-03" db="EMBL/GenBank/DDBJ databases">
        <title>First draft genome of Liparis tanakae, snailfish: a comprehensive survey of snailfish specific genes.</title>
        <authorList>
            <person name="Kim W."/>
            <person name="Song I."/>
            <person name="Jeong J.-H."/>
            <person name="Kim D."/>
            <person name="Kim S."/>
            <person name="Ryu S."/>
            <person name="Song J.Y."/>
            <person name="Lee S.K."/>
        </authorList>
    </citation>
    <scope>NUCLEOTIDE SEQUENCE [LARGE SCALE GENOMIC DNA]</scope>
    <source>
        <tissue evidence="3">Muscle</tissue>
    </source>
</reference>
<gene>
    <name evidence="3" type="primary">TRIM21_11</name>
    <name evidence="3" type="ORF">EYF80_002399</name>
</gene>
<sequence length="206" mass="21870">MQEGGGGEFSHASAALRLDLSLILLQPEGKPDATKAQGPHQFHEQIKVPRTGDTALGGHKVIICRHAKPSLASSAPNTTESALVPYAQRVVRVVGAAALTQPQKVGVFVDYEEGLVSFYDVKAAALIYSFTGCSFNKKLLPFFSPGHNDDGAGVQSLGRLLDMGNWSPEFGEATGHGELESARGTDGTSMRLEGGSWNRRDVGLAH</sequence>
<dbReference type="InterPro" id="IPR003877">
    <property type="entry name" value="SPRY_dom"/>
</dbReference>
<dbReference type="Gene3D" id="2.60.120.920">
    <property type="match status" value="1"/>
</dbReference>
<dbReference type="Proteomes" id="UP000314294">
    <property type="component" value="Unassembled WGS sequence"/>
</dbReference>
<keyword evidence="4" id="KW-1185">Reference proteome</keyword>
<dbReference type="AlphaFoldDB" id="A0A4Z2JB11"/>
<evidence type="ECO:0000313" key="3">
    <source>
        <dbReference type="EMBL" id="TNN87197.1"/>
    </source>
</evidence>
<organism evidence="3 4">
    <name type="scientific">Liparis tanakae</name>
    <name type="common">Tanaka's snailfish</name>
    <dbReference type="NCBI Taxonomy" id="230148"/>
    <lineage>
        <taxon>Eukaryota</taxon>
        <taxon>Metazoa</taxon>
        <taxon>Chordata</taxon>
        <taxon>Craniata</taxon>
        <taxon>Vertebrata</taxon>
        <taxon>Euteleostomi</taxon>
        <taxon>Actinopterygii</taxon>
        <taxon>Neopterygii</taxon>
        <taxon>Teleostei</taxon>
        <taxon>Neoteleostei</taxon>
        <taxon>Acanthomorphata</taxon>
        <taxon>Eupercaria</taxon>
        <taxon>Perciformes</taxon>
        <taxon>Cottioidei</taxon>
        <taxon>Cottales</taxon>
        <taxon>Liparidae</taxon>
        <taxon>Liparis</taxon>
    </lineage>
</organism>
<evidence type="ECO:0000313" key="4">
    <source>
        <dbReference type="Proteomes" id="UP000314294"/>
    </source>
</evidence>
<protein>
    <submittedName>
        <fullName evidence="3">E3 ubiquitin-protein ligase TRIM21</fullName>
    </submittedName>
</protein>
<dbReference type="InterPro" id="IPR013320">
    <property type="entry name" value="ConA-like_dom_sf"/>
</dbReference>
<evidence type="ECO:0000259" key="2">
    <source>
        <dbReference type="PROSITE" id="PS50188"/>
    </source>
</evidence>
<feature type="region of interest" description="Disordered" evidence="1">
    <location>
        <begin position="172"/>
        <end position="195"/>
    </location>
</feature>
<comment type="caution">
    <text evidence="3">The sequence shown here is derived from an EMBL/GenBank/DDBJ whole genome shotgun (WGS) entry which is preliminary data.</text>
</comment>
<name>A0A4Z2JB11_9TELE</name>